<dbReference type="PANTHER" id="PTHR43744">
    <property type="entry name" value="ABC TRANSPORTER PERMEASE PROTEIN MG189-RELATED-RELATED"/>
    <property type="match status" value="1"/>
</dbReference>
<dbReference type="GO" id="GO:0005886">
    <property type="term" value="C:plasma membrane"/>
    <property type="evidence" value="ECO:0007669"/>
    <property type="project" value="UniProtKB-SubCell"/>
</dbReference>
<keyword evidence="3" id="KW-1003">Cell membrane</keyword>
<dbReference type="PATRIC" id="fig|1705561.3.peg.3858"/>
<evidence type="ECO:0000313" key="10">
    <source>
        <dbReference type="Proteomes" id="UP000037688"/>
    </source>
</evidence>
<feature type="transmembrane region" description="Helical" evidence="7">
    <location>
        <begin position="143"/>
        <end position="164"/>
    </location>
</feature>
<dbReference type="CDD" id="cd06261">
    <property type="entry name" value="TM_PBP2"/>
    <property type="match status" value="1"/>
</dbReference>
<dbReference type="Gene3D" id="1.10.3720.10">
    <property type="entry name" value="MetI-like"/>
    <property type="match status" value="1"/>
</dbReference>
<dbReference type="PANTHER" id="PTHR43744:SF9">
    <property type="entry name" value="POLYGALACTURONAN_RHAMNOGALACTURONAN TRANSPORT SYSTEM PERMEASE PROTEIN YTCP"/>
    <property type="match status" value="1"/>
</dbReference>
<protein>
    <submittedName>
        <fullName evidence="9">ABC transporter permease</fullName>
    </submittedName>
</protein>
<feature type="transmembrane region" description="Helical" evidence="7">
    <location>
        <begin position="185"/>
        <end position="207"/>
    </location>
</feature>
<evidence type="ECO:0000259" key="8">
    <source>
        <dbReference type="PROSITE" id="PS50928"/>
    </source>
</evidence>
<dbReference type="SUPFAM" id="SSF161098">
    <property type="entry name" value="MetI-like"/>
    <property type="match status" value="1"/>
</dbReference>
<evidence type="ECO:0000256" key="5">
    <source>
        <dbReference type="ARBA" id="ARBA00022989"/>
    </source>
</evidence>
<dbReference type="RefSeq" id="WP_053782235.1">
    <property type="nucleotide sequence ID" value="NZ_LITU01000068.1"/>
</dbReference>
<accession>A0A0M9BN18</accession>
<dbReference type="InterPro" id="IPR035906">
    <property type="entry name" value="MetI-like_sf"/>
</dbReference>
<evidence type="ECO:0000256" key="4">
    <source>
        <dbReference type="ARBA" id="ARBA00022692"/>
    </source>
</evidence>
<organism evidence="9 10">
    <name type="scientific">Paenibacillus xylanivorans</name>
    <dbReference type="NCBI Taxonomy" id="1705561"/>
    <lineage>
        <taxon>Bacteria</taxon>
        <taxon>Bacillati</taxon>
        <taxon>Bacillota</taxon>
        <taxon>Bacilli</taxon>
        <taxon>Bacillales</taxon>
        <taxon>Paenibacillaceae</taxon>
        <taxon>Paenibacillus</taxon>
    </lineage>
</organism>
<dbReference type="OrthoDB" id="9810086at2"/>
<comment type="subcellular location">
    <subcellularLocation>
        <location evidence="1 7">Cell membrane</location>
        <topology evidence="1 7">Multi-pass membrane protein</topology>
    </subcellularLocation>
</comment>
<name>A0A0M9BN18_9BACL</name>
<feature type="domain" description="ABC transmembrane type-1" evidence="8">
    <location>
        <begin position="75"/>
        <end position="280"/>
    </location>
</feature>
<comment type="similarity">
    <text evidence="7">Belongs to the binding-protein-dependent transport system permease family.</text>
</comment>
<feature type="transmembrane region" description="Helical" evidence="7">
    <location>
        <begin position="263"/>
        <end position="280"/>
    </location>
</feature>
<dbReference type="AlphaFoldDB" id="A0A0M9BN18"/>
<dbReference type="Proteomes" id="UP000037688">
    <property type="component" value="Unassembled WGS sequence"/>
</dbReference>
<evidence type="ECO:0000256" key="7">
    <source>
        <dbReference type="RuleBase" id="RU363032"/>
    </source>
</evidence>
<feature type="transmembrane region" description="Helical" evidence="7">
    <location>
        <begin position="112"/>
        <end position="131"/>
    </location>
</feature>
<keyword evidence="2 7" id="KW-0813">Transport</keyword>
<evidence type="ECO:0000313" key="9">
    <source>
        <dbReference type="EMBL" id="KOY14806.1"/>
    </source>
</evidence>
<evidence type="ECO:0000256" key="2">
    <source>
        <dbReference type="ARBA" id="ARBA00022448"/>
    </source>
</evidence>
<evidence type="ECO:0000256" key="6">
    <source>
        <dbReference type="ARBA" id="ARBA00023136"/>
    </source>
</evidence>
<feature type="transmembrane region" description="Helical" evidence="7">
    <location>
        <begin position="71"/>
        <end position="100"/>
    </location>
</feature>
<reference evidence="9 10" key="1">
    <citation type="submission" date="2015-08" db="EMBL/GenBank/DDBJ databases">
        <title>Draft genome sequence of cellulolytic and xylanolytic Paenibacillus sp. A59, isolated from a decaying forest soil from Patagonia, Argentina.</title>
        <authorList>
            <person name="Ghio S."/>
            <person name="Caceres A.M."/>
            <person name="Talia P."/>
            <person name="Grasso D."/>
            <person name="Campos E."/>
        </authorList>
    </citation>
    <scope>NUCLEOTIDE SEQUENCE [LARGE SCALE GENOMIC DNA]</scope>
    <source>
        <strain evidence="9 10">A59</strain>
    </source>
</reference>
<sequence>MIQSKSLGSRLSRLLIMFALILITFMSLAPIVNTIMVSVSSSTAVNAGRVYFFPVELNFSSYGQILNDTKFWKAFLISVERVVLGGAINMILTILMAYPLSRSVTQFRSRNTYMWIIVFTMLFSGGIVPWYMVISNLGLINSIWALVLPGAVPVFNVILLMNFFKGIPKELEEAAFIDGASPLKILLNIFIPISMPSLATIMLFVIVGHWNNFFDGIILINDSSKIPLQTYLQRLSLTRDQMQNLSVEQLQQFNKISNTTLNSAKILVSMIPILLIYPFLQRYLIHGIVLGAVKE</sequence>
<evidence type="ECO:0000256" key="3">
    <source>
        <dbReference type="ARBA" id="ARBA00022475"/>
    </source>
</evidence>
<proteinExistence type="inferred from homology"/>
<dbReference type="Pfam" id="PF00528">
    <property type="entry name" value="BPD_transp_1"/>
    <property type="match status" value="1"/>
</dbReference>
<gene>
    <name evidence="9" type="ORF">AMS66_18655</name>
</gene>
<dbReference type="EMBL" id="LITU01000068">
    <property type="protein sequence ID" value="KOY14806.1"/>
    <property type="molecule type" value="Genomic_DNA"/>
</dbReference>
<keyword evidence="6 7" id="KW-0472">Membrane</keyword>
<evidence type="ECO:0000256" key="1">
    <source>
        <dbReference type="ARBA" id="ARBA00004651"/>
    </source>
</evidence>
<keyword evidence="4 7" id="KW-0812">Transmembrane</keyword>
<dbReference type="GO" id="GO:0055085">
    <property type="term" value="P:transmembrane transport"/>
    <property type="evidence" value="ECO:0007669"/>
    <property type="project" value="InterPro"/>
</dbReference>
<keyword evidence="5 7" id="KW-1133">Transmembrane helix</keyword>
<keyword evidence="10" id="KW-1185">Reference proteome</keyword>
<comment type="caution">
    <text evidence="9">The sequence shown here is derived from an EMBL/GenBank/DDBJ whole genome shotgun (WGS) entry which is preliminary data.</text>
</comment>
<dbReference type="InterPro" id="IPR000515">
    <property type="entry name" value="MetI-like"/>
</dbReference>
<dbReference type="PROSITE" id="PS50928">
    <property type="entry name" value="ABC_TM1"/>
    <property type="match status" value="1"/>
</dbReference>